<proteinExistence type="predicted"/>
<gene>
    <name evidence="1" type="ORF">DPMN_186307</name>
</gene>
<dbReference type="Proteomes" id="UP000828390">
    <property type="component" value="Unassembled WGS sequence"/>
</dbReference>
<organism evidence="1 2">
    <name type="scientific">Dreissena polymorpha</name>
    <name type="common">Zebra mussel</name>
    <name type="synonym">Mytilus polymorpha</name>
    <dbReference type="NCBI Taxonomy" id="45954"/>
    <lineage>
        <taxon>Eukaryota</taxon>
        <taxon>Metazoa</taxon>
        <taxon>Spiralia</taxon>
        <taxon>Lophotrochozoa</taxon>
        <taxon>Mollusca</taxon>
        <taxon>Bivalvia</taxon>
        <taxon>Autobranchia</taxon>
        <taxon>Heteroconchia</taxon>
        <taxon>Euheterodonta</taxon>
        <taxon>Imparidentia</taxon>
        <taxon>Neoheterodontei</taxon>
        <taxon>Myida</taxon>
        <taxon>Dreissenoidea</taxon>
        <taxon>Dreissenidae</taxon>
        <taxon>Dreissena</taxon>
    </lineage>
</organism>
<comment type="caution">
    <text evidence="1">The sequence shown here is derived from an EMBL/GenBank/DDBJ whole genome shotgun (WGS) entry which is preliminary data.</text>
</comment>
<name>A0A9D4DMF7_DREPO</name>
<reference evidence="1" key="1">
    <citation type="journal article" date="2019" name="bioRxiv">
        <title>The Genome of the Zebra Mussel, Dreissena polymorpha: A Resource for Invasive Species Research.</title>
        <authorList>
            <person name="McCartney M.A."/>
            <person name="Auch B."/>
            <person name="Kono T."/>
            <person name="Mallez S."/>
            <person name="Zhang Y."/>
            <person name="Obille A."/>
            <person name="Becker A."/>
            <person name="Abrahante J.E."/>
            <person name="Garbe J."/>
            <person name="Badalamenti J.P."/>
            <person name="Herman A."/>
            <person name="Mangelson H."/>
            <person name="Liachko I."/>
            <person name="Sullivan S."/>
            <person name="Sone E.D."/>
            <person name="Koren S."/>
            <person name="Silverstein K.A.T."/>
            <person name="Beckman K.B."/>
            <person name="Gohl D.M."/>
        </authorList>
    </citation>
    <scope>NUCLEOTIDE SEQUENCE</scope>
    <source>
        <strain evidence="1">Duluth1</strain>
        <tissue evidence="1">Whole animal</tissue>
    </source>
</reference>
<keyword evidence="2" id="KW-1185">Reference proteome</keyword>
<evidence type="ECO:0000313" key="1">
    <source>
        <dbReference type="EMBL" id="KAH3751738.1"/>
    </source>
</evidence>
<protein>
    <submittedName>
        <fullName evidence="1">Uncharacterized protein</fullName>
    </submittedName>
</protein>
<accession>A0A9D4DMF7</accession>
<dbReference type="AlphaFoldDB" id="A0A9D4DMF7"/>
<dbReference type="EMBL" id="JAIWYP010000010">
    <property type="protein sequence ID" value="KAH3751738.1"/>
    <property type="molecule type" value="Genomic_DNA"/>
</dbReference>
<reference evidence="1" key="2">
    <citation type="submission" date="2020-11" db="EMBL/GenBank/DDBJ databases">
        <authorList>
            <person name="McCartney M.A."/>
            <person name="Auch B."/>
            <person name="Kono T."/>
            <person name="Mallez S."/>
            <person name="Becker A."/>
            <person name="Gohl D.M."/>
            <person name="Silverstein K.A.T."/>
            <person name="Koren S."/>
            <person name="Bechman K.B."/>
            <person name="Herman A."/>
            <person name="Abrahante J.E."/>
            <person name="Garbe J."/>
        </authorList>
    </citation>
    <scope>NUCLEOTIDE SEQUENCE</scope>
    <source>
        <strain evidence="1">Duluth1</strain>
        <tissue evidence="1">Whole animal</tissue>
    </source>
</reference>
<sequence length="191" mass="22316">MILTVLKRSKSVPEKPLIEFVNDRKITIVSGFPTHHLPTPETRLCLCHVISFHEILEELSAERIIEGLGDEYYNALEEESLAPFKSIKTVQKSENILKAIKRFTYRCIFMTDISKDESLIQFLSQPSFWPLDDLENNRIPMDDEDVHDVFQPDILVCHVGTIYQILKETMEVNRNIKLNKYKKVCLYLIIF</sequence>
<evidence type="ECO:0000313" key="2">
    <source>
        <dbReference type="Proteomes" id="UP000828390"/>
    </source>
</evidence>